<gene>
    <name evidence="2" type="ORF">M9Y10_045982</name>
</gene>
<feature type="transmembrane region" description="Helical" evidence="1">
    <location>
        <begin position="385"/>
        <end position="408"/>
    </location>
</feature>
<dbReference type="Proteomes" id="UP001470230">
    <property type="component" value="Unassembled WGS sequence"/>
</dbReference>
<feature type="transmembrane region" description="Helical" evidence="1">
    <location>
        <begin position="216"/>
        <end position="240"/>
    </location>
</feature>
<organism evidence="2 3">
    <name type="scientific">Tritrichomonas musculus</name>
    <dbReference type="NCBI Taxonomy" id="1915356"/>
    <lineage>
        <taxon>Eukaryota</taxon>
        <taxon>Metamonada</taxon>
        <taxon>Parabasalia</taxon>
        <taxon>Tritrichomonadida</taxon>
        <taxon>Tritrichomonadidae</taxon>
        <taxon>Tritrichomonas</taxon>
    </lineage>
</organism>
<keyword evidence="1" id="KW-1133">Transmembrane helix</keyword>
<keyword evidence="1" id="KW-0472">Membrane</keyword>
<evidence type="ECO:0000313" key="3">
    <source>
        <dbReference type="Proteomes" id="UP001470230"/>
    </source>
</evidence>
<accession>A0ABR2JX95</accession>
<reference evidence="2 3" key="1">
    <citation type="submission" date="2024-04" db="EMBL/GenBank/DDBJ databases">
        <title>Tritrichomonas musculus Genome.</title>
        <authorList>
            <person name="Alves-Ferreira E."/>
            <person name="Grigg M."/>
            <person name="Lorenzi H."/>
            <person name="Galac M."/>
        </authorList>
    </citation>
    <scope>NUCLEOTIDE SEQUENCE [LARGE SCALE GENOMIC DNA]</scope>
    <source>
        <strain evidence="2 3">EAF2021</strain>
    </source>
</reference>
<dbReference type="EMBL" id="JAPFFF010000009">
    <property type="protein sequence ID" value="KAK8883332.1"/>
    <property type="molecule type" value="Genomic_DNA"/>
</dbReference>
<feature type="transmembrane region" description="Helical" evidence="1">
    <location>
        <begin position="183"/>
        <end position="204"/>
    </location>
</feature>
<evidence type="ECO:0000256" key="1">
    <source>
        <dbReference type="SAM" id="Phobius"/>
    </source>
</evidence>
<keyword evidence="1" id="KW-0812">Transmembrane</keyword>
<proteinExistence type="predicted"/>
<protein>
    <recommendedName>
        <fullName evidence="4">Intimal thickness related receptor IRP domain-containing protein</fullName>
    </recommendedName>
</protein>
<comment type="caution">
    <text evidence="2">The sequence shown here is derived from an EMBL/GenBank/DDBJ whole genome shotgun (WGS) entry which is preliminary data.</text>
</comment>
<feature type="transmembrane region" description="Helical" evidence="1">
    <location>
        <begin position="320"/>
        <end position="343"/>
    </location>
</feature>
<keyword evidence="3" id="KW-1185">Reference proteome</keyword>
<sequence>MESSAVSDEKLTETWLTKMDQSRAIKTSMSCAICTIIFLLASFIPKSTVIKTGSSSEIVSPASTSYIRIQFNDYNPLSSIALFRISPKFVPAVVDRKGITIKIKGAAILLDDQQNQITELAIEQSITYNIDKNFDGYMKYETFLPLDTINFNSIIFYLDISTVNNIILDVIVTSISINRILPIIGVSFISIVTIANGILLVFLISKRMPPIEKDQWCIIFLSGILFFVDGPWLLCQYYAVPTFSRIFDILPQLFHGFFIIYTFIFFSSRSRETPKKIFNNVTILVCLFLMNLVIIVLEFTETKMKPLIGFAYYKTLKMNAMFIILLLIFSIYHISIIGSFIYGFYISKFERKCSFFLTCFMFTILEITQISTFLIRIFINEKLIGTSLAADVFYINESNIFCLILLYLNTPLSLSDDNVKPLIDQD</sequence>
<name>A0ABR2JX95_9EUKA</name>
<evidence type="ECO:0008006" key="4">
    <source>
        <dbReference type="Google" id="ProtNLM"/>
    </source>
</evidence>
<feature type="transmembrane region" description="Helical" evidence="1">
    <location>
        <begin position="154"/>
        <end position="177"/>
    </location>
</feature>
<feature type="transmembrane region" description="Helical" evidence="1">
    <location>
        <begin position="278"/>
        <end position="300"/>
    </location>
</feature>
<feature type="transmembrane region" description="Helical" evidence="1">
    <location>
        <begin position="246"/>
        <end position="266"/>
    </location>
</feature>
<feature type="transmembrane region" description="Helical" evidence="1">
    <location>
        <begin position="355"/>
        <end position="379"/>
    </location>
</feature>
<feature type="transmembrane region" description="Helical" evidence="1">
    <location>
        <begin position="24"/>
        <end position="44"/>
    </location>
</feature>
<evidence type="ECO:0000313" key="2">
    <source>
        <dbReference type="EMBL" id="KAK8883332.1"/>
    </source>
</evidence>